<dbReference type="EMBL" id="AANZ01000018">
    <property type="protein sequence ID" value="EAQ78853.1"/>
    <property type="molecule type" value="Genomic_DNA"/>
</dbReference>
<feature type="compositionally biased region" description="Polar residues" evidence="1">
    <location>
        <begin position="17"/>
        <end position="26"/>
    </location>
</feature>
<dbReference type="Proteomes" id="UP000004358">
    <property type="component" value="Unassembled WGS sequence"/>
</dbReference>
<evidence type="ECO:0000313" key="3">
    <source>
        <dbReference type="Proteomes" id="UP000004358"/>
    </source>
</evidence>
<dbReference type="AlphaFoldDB" id="A3ZXA5"/>
<proteinExistence type="predicted"/>
<name>A3ZXA5_9BACT</name>
<evidence type="ECO:0000313" key="2">
    <source>
        <dbReference type="EMBL" id="EAQ78853.1"/>
    </source>
</evidence>
<gene>
    <name evidence="2" type="ORF">DSM3645_30166</name>
</gene>
<sequence length="26" mass="2894">MTKVKNLGQARSKPPLRQQSLASEIL</sequence>
<accession>A3ZXA5</accession>
<evidence type="ECO:0000256" key="1">
    <source>
        <dbReference type="SAM" id="MobiDB-lite"/>
    </source>
</evidence>
<comment type="caution">
    <text evidence="2">The sequence shown here is derived from an EMBL/GenBank/DDBJ whole genome shotgun (WGS) entry which is preliminary data.</text>
</comment>
<feature type="region of interest" description="Disordered" evidence="1">
    <location>
        <begin position="1"/>
        <end position="26"/>
    </location>
</feature>
<reference evidence="2 3" key="1">
    <citation type="submission" date="2006-02" db="EMBL/GenBank/DDBJ databases">
        <authorList>
            <person name="Amann R."/>
            <person name="Ferriera S."/>
            <person name="Johnson J."/>
            <person name="Kravitz S."/>
            <person name="Halpern A."/>
            <person name="Remington K."/>
            <person name="Beeson K."/>
            <person name="Tran B."/>
            <person name="Rogers Y.-H."/>
            <person name="Friedman R."/>
            <person name="Venter J.C."/>
        </authorList>
    </citation>
    <scope>NUCLEOTIDE SEQUENCE [LARGE SCALE GENOMIC DNA]</scope>
    <source>
        <strain evidence="2 3">DSM 3645</strain>
    </source>
</reference>
<dbReference type="HOGENOM" id="CLU_3416631_0_0_0"/>
<organism evidence="2 3">
    <name type="scientific">Blastopirellula marina DSM 3645</name>
    <dbReference type="NCBI Taxonomy" id="314230"/>
    <lineage>
        <taxon>Bacteria</taxon>
        <taxon>Pseudomonadati</taxon>
        <taxon>Planctomycetota</taxon>
        <taxon>Planctomycetia</taxon>
        <taxon>Pirellulales</taxon>
        <taxon>Pirellulaceae</taxon>
        <taxon>Blastopirellula</taxon>
    </lineage>
</organism>
<protein>
    <submittedName>
        <fullName evidence="2">Uncharacterized protein</fullName>
    </submittedName>
</protein>